<evidence type="ECO:0000256" key="1">
    <source>
        <dbReference type="SAM" id="SignalP"/>
    </source>
</evidence>
<gene>
    <name evidence="2" type="ORF">ACFODZ_00395</name>
</gene>
<dbReference type="EMBL" id="JBHRTS010000001">
    <property type="protein sequence ID" value="MFC3192685.1"/>
    <property type="molecule type" value="Genomic_DNA"/>
</dbReference>
<name>A0ABV7J722_9GAMM</name>
<protein>
    <recommendedName>
        <fullName evidence="4">Adhesin domain-containing protein</fullName>
    </recommendedName>
</protein>
<evidence type="ECO:0000313" key="2">
    <source>
        <dbReference type="EMBL" id="MFC3192685.1"/>
    </source>
</evidence>
<feature type="signal peptide" evidence="1">
    <location>
        <begin position="1"/>
        <end position="19"/>
    </location>
</feature>
<keyword evidence="1" id="KW-0732">Signal</keyword>
<feature type="chain" id="PRO_5045612793" description="Adhesin domain-containing protein" evidence="1">
    <location>
        <begin position="20"/>
        <end position="252"/>
    </location>
</feature>
<comment type="caution">
    <text evidence="2">The sequence shown here is derived from an EMBL/GenBank/DDBJ whole genome shotgun (WGS) entry which is preliminary data.</text>
</comment>
<accession>A0ABV7J722</accession>
<proteinExistence type="predicted"/>
<dbReference type="RefSeq" id="WP_157892533.1">
    <property type="nucleotide sequence ID" value="NZ_JBHRTS010000001.1"/>
</dbReference>
<keyword evidence="3" id="KW-1185">Reference proteome</keyword>
<organism evidence="2 3">
    <name type="scientific">Marinicella sediminis</name>
    <dbReference type="NCBI Taxonomy" id="1792834"/>
    <lineage>
        <taxon>Bacteria</taxon>
        <taxon>Pseudomonadati</taxon>
        <taxon>Pseudomonadota</taxon>
        <taxon>Gammaproteobacteria</taxon>
        <taxon>Lysobacterales</taxon>
        <taxon>Marinicellaceae</taxon>
        <taxon>Marinicella</taxon>
    </lineage>
</organism>
<dbReference type="Proteomes" id="UP001595533">
    <property type="component" value="Unassembled WGS sequence"/>
</dbReference>
<evidence type="ECO:0000313" key="3">
    <source>
        <dbReference type="Proteomes" id="UP001595533"/>
    </source>
</evidence>
<reference evidence="3" key="1">
    <citation type="journal article" date="2019" name="Int. J. Syst. Evol. Microbiol.">
        <title>The Global Catalogue of Microorganisms (GCM) 10K type strain sequencing project: providing services to taxonomists for standard genome sequencing and annotation.</title>
        <authorList>
            <consortium name="The Broad Institute Genomics Platform"/>
            <consortium name="The Broad Institute Genome Sequencing Center for Infectious Disease"/>
            <person name="Wu L."/>
            <person name="Ma J."/>
        </authorList>
    </citation>
    <scope>NUCLEOTIDE SEQUENCE [LARGE SCALE GENOMIC DNA]</scope>
    <source>
        <strain evidence="3">KCTC 42953</strain>
    </source>
</reference>
<sequence length="252" mass="26402">MKRIALLGAICALTTPALADKKQSFERTLTLNTDRISAIELNTGAGSLEVVGTSGNDIVVNATVVSDDYDDMTEFTDAFDKKMVFSIDRQTEYAVVTAKAKKSMYNSPDIQINLEVAVPRGLDVLIDDGSGSIHVENLDGELTVDDGSGSVVIKDINNDVNIDDGSGSLSISGVSGNLVVDDGSGSVDMKNIAGTVEIEDGSGSISAKFIGGDFILDDGSGDVVIKELTGDFELVDDGSGTIKVNGKKINKR</sequence>
<evidence type="ECO:0008006" key="4">
    <source>
        <dbReference type="Google" id="ProtNLM"/>
    </source>
</evidence>